<dbReference type="InterPro" id="IPR056736">
    <property type="entry name" value="SUS_EPBD"/>
</dbReference>
<dbReference type="GO" id="GO:0005985">
    <property type="term" value="P:sucrose metabolic process"/>
    <property type="evidence" value="ECO:0007669"/>
    <property type="project" value="UniProtKB-UniRule"/>
</dbReference>
<evidence type="ECO:0000256" key="7">
    <source>
        <dbReference type="NCBIfam" id="TIGR02470"/>
    </source>
</evidence>
<dbReference type="InterPro" id="IPR001296">
    <property type="entry name" value="Glyco_trans_1"/>
</dbReference>
<evidence type="ECO:0000313" key="13">
    <source>
        <dbReference type="Proteomes" id="UP000288096"/>
    </source>
</evidence>
<dbReference type="Gene3D" id="1.20.120.1230">
    <property type="match status" value="1"/>
</dbReference>
<keyword evidence="4" id="KW-0328">Glycosyltransferase</keyword>
<dbReference type="OrthoDB" id="7847955at2"/>
<dbReference type="InterPro" id="IPR056735">
    <property type="entry name" value="SUS_N"/>
</dbReference>
<evidence type="ECO:0000259" key="9">
    <source>
        <dbReference type="Pfam" id="PF00862"/>
    </source>
</evidence>
<comment type="similarity">
    <text evidence="1">Belongs to the glycosyltransferase 1 family.</text>
</comment>
<reference evidence="13" key="1">
    <citation type="submission" date="2017-11" db="EMBL/GenBank/DDBJ databases">
        <authorList>
            <person name="Watanabe M."/>
            <person name="Kojima H."/>
        </authorList>
    </citation>
    <scope>NUCLEOTIDE SEQUENCE [LARGE SCALE GENOMIC DNA]</scope>
    <source>
        <strain evidence="13">Tokyo 01</strain>
    </source>
</reference>
<gene>
    <name evidence="12" type="ORF">DENIS_1752</name>
</gene>
<dbReference type="Pfam" id="PF24861">
    <property type="entry name" value="SUS_N"/>
    <property type="match status" value="1"/>
</dbReference>
<evidence type="ECO:0000259" key="11">
    <source>
        <dbReference type="Pfam" id="PF24862"/>
    </source>
</evidence>
<accession>A0A401FV16</accession>
<feature type="domain" description="Sucrose synthase N-terminal" evidence="10">
    <location>
        <begin position="14"/>
        <end position="113"/>
    </location>
</feature>
<dbReference type="Proteomes" id="UP000288096">
    <property type="component" value="Unassembled WGS sequence"/>
</dbReference>
<dbReference type="NCBIfam" id="TIGR02470">
    <property type="entry name" value="sucr_synth"/>
    <property type="match status" value="1"/>
</dbReference>
<evidence type="ECO:0000256" key="1">
    <source>
        <dbReference type="ARBA" id="ARBA00006530"/>
    </source>
</evidence>
<evidence type="ECO:0000256" key="3">
    <source>
        <dbReference type="ARBA" id="ARBA00020955"/>
    </source>
</evidence>
<dbReference type="Pfam" id="PF00862">
    <property type="entry name" value="GT-B_Sucrose_synth"/>
    <property type="match status" value="1"/>
</dbReference>
<dbReference type="Pfam" id="PF00534">
    <property type="entry name" value="Glycos_transf_1"/>
    <property type="match status" value="1"/>
</dbReference>
<feature type="domain" description="Sucrose synthase first GT-B" evidence="9">
    <location>
        <begin position="263"/>
        <end position="549"/>
    </location>
</feature>
<evidence type="ECO:0000256" key="2">
    <source>
        <dbReference type="ARBA" id="ARBA00012540"/>
    </source>
</evidence>
<dbReference type="SUPFAM" id="SSF53756">
    <property type="entry name" value="UDP-Glycosyltransferase/glycogen phosphorylase"/>
    <property type="match status" value="1"/>
</dbReference>
<protein>
    <recommendedName>
        <fullName evidence="3 7">Sucrose synthase</fullName>
        <ecNumber evidence="2 7">2.4.1.13</ecNumber>
    </recommendedName>
</protein>
<dbReference type="Pfam" id="PF24862">
    <property type="entry name" value="SUS_EPBD"/>
    <property type="match status" value="1"/>
</dbReference>
<name>A0A401FV16_9BACT</name>
<dbReference type="EMBL" id="BEXT01000001">
    <property type="protein sequence ID" value="GBC60793.1"/>
    <property type="molecule type" value="Genomic_DNA"/>
</dbReference>
<keyword evidence="5" id="KW-0808">Transferase</keyword>
<sequence>MSNILSDLIDEKEHKDFKDFIFVLGQMERKYLLRNDILLKFQEFFREKKKSHNFLTQSSMVHFLKQVPEMFISSDYLLILHRYAIGKYHFYRSGLAGDYIEKISTADYLKYKDRYVLGAATWRSKPPLKVDFMPFYDFSPSMRDSKNIGNGIRFLNKHLSSSLFQNPDKWGRKLFEFIKLHKINSNPLLINGDILRTPDEFLEELEKTLKWIREAAPEIPYTELEERLKKSGFEGGWGKDAARIRETMELVYDLFSEPDSDLLEKFISRLPMISKIAIISPHGWFGQENVLGKPDTGGQVIYILDQVRALEKFLTRNFQMAGVDIKPKIIVLTRQIPLAENTTCDQRSEKIFGTDDCWILRVPFKDKNMEIVKHWISRFHVWPYLDRFAYDSQRELLSEFQGKPDLIIGNYSDGNLVATLLSDQLDVIQCTIAHALEKTKYLLSDLYWEEMEKDYNFSIQFTADMITMNKSDFVIASTYQEIAGTETSIGQYESHQFFTLPGLYQAVSGVNLFTPKFNIVPPGVDENNYFPYYEREKRVTGKTEYWENRLFTDKSNDIYGWLKDPGKIPIFTMARFDKIKNITGLIEAFGQYPELREKCNLIFAAGTIRVEESGDREEQEQIRTAYRLFDKLDLHGHARWLPSINKADTGEVYRIFADRGGIFVQPALFEAFGLTILEAMLSGLPTFGPQFGGPSEIIEDRVSGFLMNTSKPGLIASVIRDFVQDCEKDKGHWKTIAEAGIDRVREKFTWNLYSRKLISLTKLYGFWRYSAAEEGMVKMDRYCDLLYHLLIKNRADAL</sequence>
<dbReference type="GO" id="GO:0016157">
    <property type="term" value="F:sucrose synthase activity"/>
    <property type="evidence" value="ECO:0007669"/>
    <property type="project" value="UniProtKB-UniRule"/>
</dbReference>
<evidence type="ECO:0000256" key="4">
    <source>
        <dbReference type="ARBA" id="ARBA00022676"/>
    </source>
</evidence>
<dbReference type="AlphaFoldDB" id="A0A401FV16"/>
<evidence type="ECO:0000259" key="10">
    <source>
        <dbReference type="Pfam" id="PF24861"/>
    </source>
</evidence>
<keyword evidence="13" id="KW-1185">Reference proteome</keyword>
<dbReference type="Gene3D" id="3.40.50.2000">
    <property type="entry name" value="Glycogen Phosphorylase B"/>
    <property type="match status" value="2"/>
</dbReference>
<dbReference type="PANTHER" id="PTHR45839">
    <property type="match status" value="1"/>
</dbReference>
<evidence type="ECO:0000259" key="8">
    <source>
        <dbReference type="Pfam" id="PF00534"/>
    </source>
</evidence>
<comment type="caution">
    <text evidence="12">The sequence shown here is derived from an EMBL/GenBank/DDBJ whole genome shotgun (WGS) entry which is preliminary data.</text>
</comment>
<evidence type="ECO:0000313" key="12">
    <source>
        <dbReference type="EMBL" id="GBC60793.1"/>
    </source>
</evidence>
<dbReference type="Gene3D" id="3.10.450.330">
    <property type="match status" value="1"/>
</dbReference>
<feature type="domain" description="Sucrose synthase EPBD" evidence="11">
    <location>
        <begin position="150"/>
        <end position="239"/>
    </location>
</feature>
<dbReference type="EC" id="2.4.1.13" evidence="2 7"/>
<reference evidence="13" key="2">
    <citation type="submission" date="2019-01" db="EMBL/GenBank/DDBJ databases">
        <title>Genome sequence of Desulfonema ishimotonii strain Tokyo 01.</title>
        <authorList>
            <person name="Fukui M."/>
        </authorList>
    </citation>
    <scope>NUCLEOTIDE SEQUENCE [LARGE SCALE GENOMIC DNA]</scope>
    <source>
        <strain evidence="13">Tokyo 01</strain>
    </source>
</reference>
<dbReference type="RefSeq" id="WP_124328164.1">
    <property type="nucleotide sequence ID" value="NZ_BEXT01000001.1"/>
</dbReference>
<dbReference type="InterPro" id="IPR012820">
    <property type="entry name" value="Sucrose_synthase_pln/cyn"/>
</dbReference>
<dbReference type="InterPro" id="IPR000368">
    <property type="entry name" value="Sucrose_synth_GT-B1"/>
</dbReference>
<organism evidence="12 13">
    <name type="scientific">Desulfonema ishimotonii</name>
    <dbReference type="NCBI Taxonomy" id="45657"/>
    <lineage>
        <taxon>Bacteria</taxon>
        <taxon>Pseudomonadati</taxon>
        <taxon>Thermodesulfobacteriota</taxon>
        <taxon>Desulfobacteria</taxon>
        <taxon>Desulfobacterales</taxon>
        <taxon>Desulfococcaceae</taxon>
        <taxon>Desulfonema</taxon>
    </lineage>
</organism>
<evidence type="ECO:0000256" key="5">
    <source>
        <dbReference type="ARBA" id="ARBA00022679"/>
    </source>
</evidence>
<proteinExistence type="inferred from homology"/>
<feature type="domain" description="Glycosyl transferase family 1" evidence="8">
    <location>
        <begin position="562"/>
        <end position="728"/>
    </location>
</feature>
<dbReference type="PANTHER" id="PTHR45839:SF7">
    <property type="entry name" value="SUCROSE SYNTHASE 1"/>
    <property type="match status" value="1"/>
</dbReference>
<evidence type="ECO:0000256" key="6">
    <source>
        <dbReference type="ARBA" id="ARBA00049030"/>
    </source>
</evidence>
<comment type="catalytic activity">
    <reaction evidence="6">
        <text>an NDP-alpha-D-glucose + D-fructose = a ribonucleoside 5'-diphosphate + sucrose + H(+)</text>
        <dbReference type="Rhea" id="RHEA:16241"/>
        <dbReference type="ChEBI" id="CHEBI:15378"/>
        <dbReference type="ChEBI" id="CHEBI:17992"/>
        <dbReference type="ChEBI" id="CHEBI:37721"/>
        <dbReference type="ChEBI" id="CHEBI:57930"/>
        <dbReference type="ChEBI" id="CHEBI:76533"/>
        <dbReference type="EC" id="2.4.1.13"/>
    </reaction>
</comment>